<sequence length="322" mass="36369">MNNLETIQYLAQAEAKHFAPLRGDVKTDIPRMVVEKVGSTYSVEMRGHQGHDNEGRAPFVCSFVNRTLEYIDPCLDASGVYPIELHDSYSYLPSSDSQNYRGALTFSKPMGHGHTILLPDPYQMAGYGGLLGAVDPIPFENKEDIVLFAGTTTGDRSPLHNERVKACLWAMDKRPRYQFYITNIAQMTLEDMVNAIAQPHLSSILHAPISHEDHFRCKYIFNVKGNTCCWSRVPMILNSNSLMLNLRHPDGTWYYPLLQENHHFISVPTIESLPSVVNHCSTNPLLCKHVTSNANQFVKNFCGQVHASYYAKCLFEAMARNK</sequence>
<dbReference type="Pfam" id="PF05686">
    <property type="entry name" value="Glyco_transf_90"/>
    <property type="match status" value="1"/>
</dbReference>
<dbReference type="AlphaFoldDB" id="A0A2J7ZKM7"/>
<reference evidence="2 3" key="1">
    <citation type="journal article" date="2017" name="Mol. Biol. Evol.">
        <title>The 4-celled Tetrabaena socialis nuclear genome reveals the essential components for genetic control of cell number at the origin of multicellularity in the volvocine lineage.</title>
        <authorList>
            <person name="Featherston J."/>
            <person name="Arakaki Y."/>
            <person name="Hanschen E.R."/>
            <person name="Ferris P.J."/>
            <person name="Michod R.E."/>
            <person name="Olson B.J.S.C."/>
            <person name="Nozaki H."/>
            <person name="Durand P.M."/>
        </authorList>
    </citation>
    <scope>NUCLEOTIDE SEQUENCE [LARGE SCALE GENOMIC DNA]</scope>
    <source>
        <strain evidence="2 3">NIES-571</strain>
    </source>
</reference>
<accession>A0A2J7ZKM7</accession>
<evidence type="ECO:0000259" key="1">
    <source>
        <dbReference type="Pfam" id="PF05686"/>
    </source>
</evidence>
<evidence type="ECO:0000313" key="2">
    <source>
        <dbReference type="EMBL" id="PNH00826.1"/>
    </source>
</evidence>
<protein>
    <recommendedName>
        <fullName evidence="1">Glycosyl transferase CAP10 domain-containing protein</fullName>
    </recommendedName>
</protein>
<proteinExistence type="predicted"/>
<dbReference type="InterPro" id="IPR006598">
    <property type="entry name" value="CAP10"/>
</dbReference>
<dbReference type="Proteomes" id="UP000236333">
    <property type="component" value="Unassembled WGS sequence"/>
</dbReference>
<organism evidence="2 3">
    <name type="scientific">Tetrabaena socialis</name>
    <dbReference type="NCBI Taxonomy" id="47790"/>
    <lineage>
        <taxon>Eukaryota</taxon>
        <taxon>Viridiplantae</taxon>
        <taxon>Chlorophyta</taxon>
        <taxon>core chlorophytes</taxon>
        <taxon>Chlorophyceae</taxon>
        <taxon>CS clade</taxon>
        <taxon>Chlamydomonadales</taxon>
        <taxon>Tetrabaenaceae</taxon>
        <taxon>Tetrabaena</taxon>
    </lineage>
</organism>
<name>A0A2J7ZKM7_9CHLO</name>
<feature type="domain" description="Glycosyl transferase CAP10" evidence="1">
    <location>
        <begin position="207"/>
        <end position="310"/>
    </location>
</feature>
<dbReference type="EMBL" id="PGGS01001150">
    <property type="protein sequence ID" value="PNH00826.1"/>
    <property type="molecule type" value="Genomic_DNA"/>
</dbReference>
<gene>
    <name evidence="2" type="ORF">TSOC_013328</name>
</gene>
<evidence type="ECO:0000313" key="3">
    <source>
        <dbReference type="Proteomes" id="UP000236333"/>
    </source>
</evidence>
<keyword evidence="3" id="KW-1185">Reference proteome</keyword>
<comment type="caution">
    <text evidence="2">The sequence shown here is derived from an EMBL/GenBank/DDBJ whole genome shotgun (WGS) entry which is preliminary data.</text>
</comment>
<dbReference type="OrthoDB" id="541052at2759"/>